<reference evidence="2" key="1">
    <citation type="submission" date="2022-03" db="EMBL/GenBank/DDBJ databases">
        <title>Genomic analyses of argali, domestic sheep and their hybrids provide insights into chromosomal evolution, heterosis and genetic basis of agronomic traits.</title>
        <authorList>
            <person name="Li M."/>
        </authorList>
    </citation>
    <scope>NUCLEOTIDE SEQUENCE</scope>
    <source>
        <strain evidence="2">CAU-MHL-2022a</strain>
        <tissue evidence="2">Skin</tissue>
    </source>
</reference>
<feature type="region of interest" description="Disordered" evidence="1">
    <location>
        <begin position="59"/>
        <end position="119"/>
    </location>
</feature>
<sequence length="119" mass="11891">MPPLPPRPPHTTPLLSESEPGDSPALLPPPLLLLVPRSPLVCPLDSLGHCCALVQAGPSSSHRFAGDWAAAAPGLPGDGASEPGPGPGEGRADGRAASSAPSPLPHGRRSGPADIMGLR</sequence>
<feature type="compositionally biased region" description="Low complexity" evidence="1">
    <location>
        <begin position="66"/>
        <end position="83"/>
    </location>
</feature>
<evidence type="ECO:0000313" key="2">
    <source>
        <dbReference type="EMBL" id="KAI4543971.1"/>
    </source>
</evidence>
<accession>A0AAD4YEW9</accession>
<organism evidence="2 3">
    <name type="scientific">Ovis ammon polii</name>
    <dbReference type="NCBI Taxonomy" id="230172"/>
    <lineage>
        <taxon>Eukaryota</taxon>
        <taxon>Metazoa</taxon>
        <taxon>Chordata</taxon>
        <taxon>Craniata</taxon>
        <taxon>Vertebrata</taxon>
        <taxon>Euteleostomi</taxon>
        <taxon>Mammalia</taxon>
        <taxon>Eutheria</taxon>
        <taxon>Laurasiatheria</taxon>
        <taxon>Artiodactyla</taxon>
        <taxon>Ruminantia</taxon>
        <taxon>Pecora</taxon>
        <taxon>Bovidae</taxon>
        <taxon>Caprinae</taxon>
        <taxon>Ovis</taxon>
    </lineage>
</organism>
<name>A0AAD4YEW9_OVIAM</name>
<dbReference type="EMBL" id="JAKZEL010000004">
    <property type="protein sequence ID" value="KAI4543971.1"/>
    <property type="molecule type" value="Genomic_DNA"/>
</dbReference>
<feature type="region of interest" description="Disordered" evidence="1">
    <location>
        <begin position="1"/>
        <end position="29"/>
    </location>
</feature>
<comment type="caution">
    <text evidence="2">The sequence shown here is derived from an EMBL/GenBank/DDBJ whole genome shotgun (WGS) entry which is preliminary data.</text>
</comment>
<dbReference type="Proteomes" id="UP001214576">
    <property type="component" value="Unassembled WGS sequence"/>
</dbReference>
<evidence type="ECO:0000256" key="1">
    <source>
        <dbReference type="SAM" id="MobiDB-lite"/>
    </source>
</evidence>
<gene>
    <name evidence="2" type="ORF">MG293_004237</name>
</gene>
<protein>
    <submittedName>
        <fullName evidence="2">Uncharacterized protein</fullName>
    </submittedName>
</protein>
<dbReference type="AlphaFoldDB" id="A0AAD4YEW9"/>
<evidence type="ECO:0000313" key="3">
    <source>
        <dbReference type="Proteomes" id="UP001214576"/>
    </source>
</evidence>
<proteinExistence type="predicted"/>
<feature type="compositionally biased region" description="Pro residues" evidence="1">
    <location>
        <begin position="1"/>
        <end position="11"/>
    </location>
</feature>
<keyword evidence="3" id="KW-1185">Reference proteome</keyword>